<name>A0ABD7H0L9_9ENTR</name>
<dbReference type="EMBL" id="QRBW01000004">
    <property type="protein sequence ID" value="RDT61354.1"/>
    <property type="molecule type" value="Genomic_DNA"/>
</dbReference>
<organism evidence="1 2">
    <name type="scientific">Enterobacter roggenkampii</name>
    <dbReference type="NCBI Taxonomy" id="1812935"/>
    <lineage>
        <taxon>Bacteria</taxon>
        <taxon>Pseudomonadati</taxon>
        <taxon>Pseudomonadota</taxon>
        <taxon>Gammaproteobacteria</taxon>
        <taxon>Enterobacterales</taxon>
        <taxon>Enterobacteriaceae</taxon>
        <taxon>Enterobacter</taxon>
        <taxon>Enterobacter cloacae complex</taxon>
    </lineage>
</organism>
<dbReference type="RefSeq" id="WP_115465716.1">
    <property type="nucleotide sequence ID" value="NZ_JABXOW010000031.1"/>
</dbReference>
<sequence length="468" mass="54513">MKVNTKATEFAPDALFFGQKPLLNDDAILDKANELLEEFKPQFPRCEANTKVTDTKNARKTVKEIVSFGIGEQQYPAFVKTETYKQLVALVGALNLLAPKWKMQIKPYQNERDLTLGFYDYLDDKYHPSRLAGETLKSYFYYLGQFNASAAVRLSATENHIIEIMRMRPRVKEDLFSKDFDYTTGTAECRGWLNNIIDPLILRYPEIQHDTEAENLTLAFHRHISKNMVLNDFINSGHYHQSESEQLIHAIHAFNHWTEAGELSAVPPADEADLQIAVTFAVIHAVDRSSGFDWQSQIQNNLQDKYISRLLKFVRYVRYAKKEQNKKMSLRLIRRGSTNRDLMLYPALLEVSDSIHDPNYQVMCRNASKLLTDMKINAELTKFMGNIFGALCCYEGNETDINIQMFSYCENRKELWDYRTKFMRKLLRLDYDQMESFLDELDAILVPERDILQSKLNHKIDIYHRGYV</sequence>
<gene>
    <name evidence="1" type="ORF">DXF87_03085</name>
</gene>
<comment type="caution">
    <text evidence="1">The sequence shown here is derived from an EMBL/GenBank/DDBJ whole genome shotgun (WGS) entry which is preliminary data.</text>
</comment>
<protein>
    <submittedName>
        <fullName evidence="1">Uncharacterized protein</fullName>
    </submittedName>
</protein>
<evidence type="ECO:0000313" key="1">
    <source>
        <dbReference type="EMBL" id="RDT61354.1"/>
    </source>
</evidence>
<proteinExistence type="predicted"/>
<reference evidence="1 2" key="1">
    <citation type="submission" date="2018-07" db="EMBL/GenBank/DDBJ databases">
        <title>The use of a cohorting ward and systematic surveillance cultures for the control of a Klebsiella pneumoniae carbapenemase (KPC)-producing Enterobacteriaceae outbreak.</title>
        <authorList>
            <person name="Doi Y."/>
        </authorList>
    </citation>
    <scope>NUCLEOTIDE SEQUENCE [LARGE SCALE GENOMIC DNA]</scope>
    <source>
        <strain evidence="1 2">1-RC-17-04017</strain>
    </source>
</reference>
<accession>A0ABD7H0L9</accession>
<dbReference type="AlphaFoldDB" id="A0ABD7H0L9"/>
<evidence type="ECO:0000313" key="2">
    <source>
        <dbReference type="Proteomes" id="UP000255291"/>
    </source>
</evidence>
<dbReference type="Proteomes" id="UP000255291">
    <property type="component" value="Unassembled WGS sequence"/>
</dbReference>